<protein>
    <recommendedName>
        <fullName evidence="3">Toxin</fullName>
    </recommendedName>
</protein>
<evidence type="ECO:0000256" key="1">
    <source>
        <dbReference type="ARBA" id="ARBA00006226"/>
    </source>
</evidence>
<keyword evidence="5" id="KW-1185">Reference proteome</keyword>
<dbReference type="Proteomes" id="UP000198393">
    <property type="component" value="Unassembled WGS sequence"/>
</dbReference>
<dbReference type="Pfam" id="PF05016">
    <property type="entry name" value="ParE_toxin"/>
    <property type="match status" value="1"/>
</dbReference>
<gene>
    <name evidence="4" type="ORF">SAMN05421640_2738</name>
</gene>
<dbReference type="PIRSF" id="PIRSF029218">
    <property type="entry name" value="ParE"/>
    <property type="match status" value="1"/>
</dbReference>
<evidence type="ECO:0000256" key="3">
    <source>
        <dbReference type="PIRNR" id="PIRNR029218"/>
    </source>
</evidence>
<dbReference type="PANTHER" id="PTHR33755">
    <property type="entry name" value="TOXIN PARE1-RELATED"/>
    <property type="match status" value="1"/>
</dbReference>
<dbReference type="InterPro" id="IPR035093">
    <property type="entry name" value="RelE/ParE_toxin_dom_sf"/>
</dbReference>
<dbReference type="InterPro" id="IPR028344">
    <property type="entry name" value="ParE1/4"/>
</dbReference>
<organism evidence="4 5">
    <name type="scientific">Ekhidna lutea</name>
    <dbReference type="NCBI Taxonomy" id="447679"/>
    <lineage>
        <taxon>Bacteria</taxon>
        <taxon>Pseudomonadati</taxon>
        <taxon>Bacteroidota</taxon>
        <taxon>Cytophagia</taxon>
        <taxon>Cytophagales</taxon>
        <taxon>Reichenbachiellaceae</taxon>
        <taxon>Ekhidna</taxon>
    </lineage>
</organism>
<dbReference type="EMBL" id="FZPD01000004">
    <property type="protein sequence ID" value="SNT18805.1"/>
    <property type="molecule type" value="Genomic_DNA"/>
</dbReference>
<dbReference type="Gene3D" id="3.30.2310.20">
    <property type="entry name" value="RelE-like"/>
    <property type="match status" value="1"/>
</dbReference>
<dbReference type="AlphaFoldDB" id="A0A239KL63"/>
<evidence type="ECO:0000313" key="5">
    <source>
        <dbReference type="Proteomes" id="UP000198393"/>
    </source>
</evidence>
<accession>A0A239KL63</accession>
<evidence type="ECO:0000313" key="4">
    <source>
        <dbReference type="EMBL" id="SNT18805.1"/>
    </source>
</evidence>
<dbReference type="OrthoDB" id="7173315at2"/>
<dbReference type="PANTHER" id="PTHR33755:SF9">
    <property type="entry name" value="TOXIN PARE1"/>
    <property type="match status" value="1"/>
</dbReference>
<sequence>MGLNEGYILSEPAENDLDDIFFYSLQYGDKPAVDYQEKLISTFKRLGKYPNSGITRDDIRKGLRQTISEKHAIFYRIRDGYVFILRILHHSRDVERYF</sequence>
<dbReference type="InterPro" id="IPR007712">
    <property type="entry name" value="RelE/ParE_toxin"/>
</dbReference>
<reference evidence="4 5" key="1">
    <citation type="submission" date="2017-06" db="EMBL/GenBank/DDBJ databases">
        <authorList>
            <person name="Kim H.J."/>
            <person name="Triplett B.A."/>
        </authorList>
    </citation>
    <scope>NUCLEOTIDE SEQUENCE [LARGE SCALE GENOMIC DNA]</scope>
    <source>
        <strain evidence="4 5">DSM 19307</strain>
    </source>
</reference>
<dbReference type="RefSeq" id="WP_089357421.1">
    <property type="nucleotide sequence ID" value="NZ_FZPD01000004.1"/>
</dbReference>
<name>A0A239KL63_EKHLU</name>
<comment type="similarity">
    <text evidence="1 3">Belongs to the RelE toxin family.</text>
</comment>
<proteinExistence type="inferred from homology"/>
<evidence type="ECO:0000256" key="2">
    <source>
        <dbReference type="ARBA" id="ARBA00022649"/>
    </source>
</evidence>
<keyword evidence="2" id="KW-1277">Toxin-antitoxin system</keyword>
<dbReference type="InterPro" id="IPR051803">
    <property type="entry name" value="TA_system_RelE-like_toxin"/>
</dbReference>